<sequence length="327" mass="34050">MIGRAARGALALLVLAGVALWVFGPREAVPARAAFDPARLGADLDAYFAAAEARVPGVTPGTEKRVIWAGDAGAVTPLALLYVHGFSSTSEEIRPVPDRVAAALGANLVYTRLTGHGRDGAAMAEATAADWMADVAEGLAAARAAGDRVAVIATSTGATLATLALADPAMARDVAAAVFVSPNYGVNDPRAALLTWPAARLWLPWVAGGERRFTPRNDRHARYWTTRYPIEAVVPMAATVAAARALPPGAVEVPALFWFSDADRVVRADAIRSMAGGWGGPVRLRPVTPGPGDDPAAHVLAGDILSPGLTGPAVAEMTDWLRRHALR</sequence>
<feature type="domain" description="Serine aminopeptidase S33" evidence="1">
    <location>
        <begin position="80"/>
        <end position="274"/>
    </location>
</feature>
<dbReference type="InterPro" id="IPR022742">
    <property type="entry name" value="Hydrolase_4"/>
</dbReference>
<dbReference type="RefSeq" id="WP_115979497.1">
    <property type="nucleotide sequence ID" value="NZ_QOHR01000009.1"/>
</dbReference>
<keyword evidence="3" id="KW-1185">Reference proteome</keyword>
<dbReference type="Proteomes" id="UP000257131">
    <property type="component" value="Unassembled WGS sequence"/>
</dbReference>
<dbReference type="OrthoDB" id="5416147at2"/>
<dbReference type="EMBL" id="QOHR01000009">
    <property type="protein sequence ID" value="REC56864.1"/>
    <property type="molecule type" value="Genomic_DNA"/>
</dbReference>
<evidence type="ECO:0000259" key="1">
    <source>
        <dbReference type="Pfam" id="PF12146"/>
    </source>
</evidence>
<keyword evidence="2" id="KW-0378">Hydrolase</keyword>
<dbReference type="Gene3D" id="3.40.50.1820">
    <property type="entry name" value="alpha/beta hydrolase"/>
    <property type="match status" value="1"/>
</dbReference>
<protein>
    <submittedName>
        <fullName evidence="2">Alpha/beta hydrolase</fullName>
    </submittedName>
</protein>
<dbReference type="GO" id="GO:0016787">
    <property type="term" value="F:hydrolase activity"/>
    <property type="evidence" value="ECO:0007669"/>
    <property type="project" value="UniProtKB-KW"/>
</dbReference>
<proteinExistence type="predicted"/>
<reference evidence="2 3" key="1">
    <citation type="journal article" date="2017" name="Int. J. Syst. Evol. Microbiol.">
        <title>Rhodosalinus sediminis gen. nov., sp. nov., isolated from marine saltern.</title>
        <authorList>
            <person name="Guo L.Y."/>
            <person name="Ling S.K."/>
            <person name="Li C.M."/>
            <person name="Chen G.J."/>
            <person name="Du Z.J."/>
        </authorList>
    </citation>
    <scope>NUCLEOTIDE SEQUENCE [LARGE SCALE GENOMIC DNA]</scope>
    <source>
        <strain evidence="2 3">WDN1C137</strain>
    </source>
</reference>
<comment type="caution">
    <text evidence="2">The sequence shown here is derived from an EMBL/GenBank/DDBJ whole genome shotgun (WGS) entry which is preliminary data.</text>
</comment>
<dbReference type="SUPFAM" id="SSF53474">
    <property type="entry name" value="alpha/beta-Hydrolases"/>
    <property type="match status" value="1"/>
</dbReference>
<name>A0A3D9BTL5_9RHOB</name>
<dbReference type="Pfam" id="PF12146">
    <property type="entry name" value="Hydrolase_4"/>
    <property type="match status" value="1"/>
</dbReference>
<organism evidence="2 3">
    <name type="scientific">Rhodosalinus sediminis</name>
    <dbReference type="NCBI Taxonomy" id="1940533"/>
    <lineage>
        <taxon>Bacteria</taxon>
        <taxon>Pseudomonadati</taxon>
        <taxon>Pseudomonadota</taxon>
        <taxon>Alphaproteobacteria</taxon>
        <taxon>Rhodobacterales</taxon>
        <taxon>Paracoccaceae</taxon>
        <taxon>Rhodosalinus</taxon>
    </lineage>
</organism>
<dbReference type="AlphaFoldDB" id="A0A3D9BTL5"/>
<evidence type="ECO:0000313" key="3">
    <source>
        <dbReference type="Proteomes" id="UP000257131"/>
    </source>
</evidence>
<evidence type="ECO:0000313" key="2">
    <source>
        <dbReference type="EMBL" id="REC56864.1"/>
    </source>
</evidence>
<gene>
    <name evidence="2" type="ORF">DRV84_08700</name>
</gene>
<dbReference type="InterPro" id="IPR029058">
    <property type="entry name" value="AB_hydrolase_fold"/>
</dbReference>
<accession>A0A3D9BTL5</accession>